<reference evidence="4" key="1">
    <citation type="submission" date="2015-09" db="EMBL/GenBank/DDBJ databases">
        <authorList>
            <consortium name="Pathogen Informatics"/>
        </authorList>
    </citation>
    <scope>NUCLEOTIDE SEQUENCE [LARGE SCALE GENOMIC DNA]</scope>
    <source>
        <strain evidence="4">Lake Konstanz</strain>
    </source>
</reference>
<sequence length="124" mass="14271">MQIPKIERRPKRPSRNAGGSEMPTSAGGYILRRLRPRLPVSWQYGWKWQAVKGAWLFVGSLFLLKLGYTMFFSLSDSDIDRKAAQYTYVRDERGVVVDIGYKPLLDAGIRARKRTAKYLEADDE</sequence>
<proteinExistence type="predicted"/>
<name>A0A0S4JFD9_BODSA</name>
<evidence type="ECO:0000256" key="1">
    <source>
        <dbReference type="SAM" id="MobiDB-lite"/>
    </source>
</evidence>
<protein>
    <submittedName>
        <fullName evidence="3">Membrane-associated protein, putative</fullName>
    </submittedName>
</protein>
<dbReference type="AlphaFoldDB" id="A0A0S4JFD9"/>
<feature type="region of interest" description="Disordered" evidence="1">
    <location>
        <begin position="1"/>
        <end position="26"/>
    </location>
</feature>
<keyword evidence="4" id="KW-1185">Reference proteome</keyword>
<evidence type="ECO:0000313" key="4">
    <source>
        <dbReference type="Proteomes" id="UP000051952"/>
    </source>
</evidence>
<dbReference type="OrthoDB" id="277221at2759"/>
<keyword evidence="2" id="KW-0812">Transmembrane</keyword>
<keyword evidence="2" id="KW-1133">Transmembrane helix</keyword>
<evidence type="ECO:0000313" key="3">
    <source>
        <dbReference type="EMBL" id="CUG88692.1"/>
    </source>
</evidence>
<feature type="transmembrane region" description="Helical" evidence="2">
    <location>
        <begin position="54"/>
        <end position="74"/>
    </location>
</feature>
<evidence type="ECO:0000256" key="2">
    <source>
        <dbReference type="SAM" id="Phobius"/>
    </source>
</evidence>
<dbReference type="Proteomes" id="UP000051952">
    <property type="component" value="Unassembled WGS sequence"/>
</dbReference>
<organism evidence="3 4">
    <name type="scientific">Bodo saltans</name>
    <name type="common">Flagellated protozoan</name>
    <dbReference type="NCBI Taxonomy" id="75058"/>
    <lineage>
        <taxon>Eukaryota</taxon>
        <taxon>Discoba</taxon>
        <taxon>Euglenozoa</taxon>
        <taxon>Kinetoplastea</taxon>
        <taxon>Metakinetoplastina</taxon>
        <taxon>Eubodonida</taxon>
        <taxon>Bodonidae</taxon>
        <taxon>Bodo</taxon>
    </lineage>
</organism>
<accession>A0A0S4JFD9</accession>
<dbReference type="EMBL" id="CYKH01001668">
    <property type="protein sequence ID" value="CUG88692.1"/>
    <property type="molecule type" value="Genomic_DNA"/>
</dbReference>
<dbReference type="VEuPathDB" id="TriTrypDB:BSAL_16810"/>
<dbReference type="OMA" id="WRYGWRW"/>
<keyword evidence="2" id="KW-0472">Membrane</keyword>
<gene>
    <name evidence="3" type="ORF">BSAL_16810</name>
</gene>